<organism evidence="6 7">
    <name type="scientific">Luedemannella flava</name>
    <dbReference type="NCBI Taxonomy" id="349316"/>
    <lineage>
        <taxon>Bacteria</taxon>
        <taxon>Bacillati</taxon>
        <taxon>Actinomycetota</taxon>
        <taxon>Actinomycetes</taxon>
        <taxon>Micromonosporales</taxon>
        <taxon>Micromonosporaceae</taxon>
        <taxon>Luedemannella</taxon>
    </lineage>
</organism>
<feature type="transmembrane region" description="Helical" evidence="3">
    <location>
        <begin position="213"/>
        <end position="237"/>
    </location>
</feature>
<dbReference type="InterPro" id="IPR012093">
    <property type="entry name" value="Pirin"/>
</dbReference>
<protein>
    <submittedName>
        <fullName evidence="6">Pirin family protein</fullName>
    </submittedName>
</protein>
<dbReference type="Pfam" id="PF02678">
    <property type="entry name" value="Pirin"/>
    <property type="match status" value="1"/>
</dbReference>
<dbReference type="Pfam" id="PF05726">
    <property type="entry name" value="Pirin_C"/>
    <property type="match status" value="1"/>
</dbReference>
<evidence type="ECO:0000259" key="5">
    <source>
        <dbReference type="Pfam" id="PF05726"/>
    </source>
</evidence>
<feature type="domain" description="Pirin N-terminal" evidence="4">
    <location>
        <begin position="41"/>
        <end position="141"/>
    </location>
</feature>
<dbReference type="EMBL" id="BAAALT010000073">
    <property type="protein sequence ID" value="GAA1804297.1"/>
    <property type="molecule type" value="Genomic_DNA"/>
</dbReference>
<dbReference type="PANTHER" id="PTHR13903">
    <property type="entry name" value="PIRIN-RELATED"/>
    <property type="match status" value="1"/>
</dbReference>
<sequence length="326" mass="34795">MSNTEREPAELACGTTTDVAHTPVTELLPGRDVPLGRHTVVRRLLPQRHRRMVGAWCFLDHYGPEDVSSRPGMQVPPHPHTGLQTVSWLLDGEILHRDSLGSVQSVRPGQLNLMTSGAGISHSEESPADHPPLLHGLQLWVALPAYARDGAAAFDHHADLPTLRDGPLAATVVVGEFGGLRSPARAYTPLVGVDLTLRAGGSATLTLDPSFEYAVVVMAGTVVVAGVPVTVGSLLYLGCGRSLLDVTAAADGRFFLFGGEPFAEPLVMWWNFVGRTHEEVVAAREAWGDGTASDRFGTVHGYDGAPLPAPPLPTTRLIARDREGRS</sequence>
<name>A0ABN2LZD8_9ACTN</name>
<evidence type="ECO:0000313" key="7">
    <source>
        <dbReference type="Proteomes" id="UP001500218"/>
    </source>
</evidence>
<proteinExistence type="inferred from homology"/>
<reference evidence="6 7" key="1">
    <citation type="journal article" date="2019" name="Int. J. Syst. Evol. Microbiol.">
        <title>The Global Catalogue of Microorganisms (GCM) 10K type strain sequencing project: providing services to taxonomists for standard genome sequencing and annotation.</title>
        <authorList>
            <consortium name="The Broad Institute Genomics Platform"/>
            <consortium name="The Broad Institute Genome Sequencing Center for Infectious Disease"/>
            <person name="Wu L."/>
            <person name="Ma J."/>
        </authorList>
    </citation>
    <scope>NUCLEOTIDE SEQUENCE [LARGE SCALE GENOMIC DNA]</scope>
    <source>
        <strain evidence="6 7">JCM 13250</strain>
    </source>
</reference>
<comment type="similarity">
    <text evidence="1 2">Belongs to the pirin family.</text>
</comment>
<evidence type="ECO:0000256" key="2">
    <source>
        <dbReference type="RuleBase" id="RU003457"/>
    </source>
</evidence>
<dbReference type="InterPro" id="IPR003829">
    <property type="entry name" value="Pirin_N_dom"/>
</dbReference>
<dbReference type="CDD" id="cd02909">
    <property type="entry name" value="cupin_pirin_N"/>
    <property type="match status" value="1"/>
</dbReference>
<keyword evidence="7" id="KW-1185">Reference proteome</keyword>
<gene>
    <name evidence="6" type="ORF">GCM10009682_27530</name>
</gene>
<evidence type="ECO:0000259" key="4">
    <source>
        <dbReference type="Pfam" id="PF02678"/>
    </source>
</evidence>
<dbReference type="InterPro" id="IPR011051">
    <property type="entry name" value="RmlC_Cupin_sf"/>
</dbReference>
<dbReference type="Proteomes" id="UP001500218">
    <property type="component" value="Unassembled WGS sequence"/>
</dbReference>
<dbReference type="RefSeq" id="WP_344130578.1">
    <property type="nucleotide sequence ID" value="NZ_BAAALT010000073.1"/>
</dbReference>
<dbReference type="PANTHER" id="PTHR13903:SF8">
    <property type="entry name" value="PIRIN"/>
    <property type="match status" value="1"/>
</dbReference>
<feature type="domain" description="Pirin C-terminal" evidence="5">
    <location>
        <begin position="193"/>
        <end position="291"/>
    </location>
</feature>
<accession>A0ABN2LZD8</accession>
<dbReference type="PIRSF" id="PIRSF006232">
    <property type="entry name" value="Pirin"/>
    <property type="match status" value="1"/>
</dbReference>
<comment type="caution">
    <text evidence="6">The sequence shown here is derived from an EMBL/GenBank/DDBJ whole genome shotgun (WGS) entry which is preliminary data.</text>
</comment>
<keyword evidence="3" id="KW-0812">Transmembrane</keyword>
<dbReference type="InterPro" id="IPR008778">
    <property type="entry name" value="Pirin_C_dom"/>
</dbReference>
<dbReference type="Gene3D" id="2.60.120.10">
    <property type="entry name" value="Jelly Rolls"/>
    <property type="match status" value="1"/>
</dbReference>
<evidence type="ECO:0000256" key="1">
    <source>
        <dbReference type="ARBA" id="ARBA00008416"/>
    </source>
</evidence>
<dbReference type="InterPro" id="IPR014710">
    <property type="entry name" value="RmlC-like_jellyroll"/>
</dbReference>
<dbReference type="SUPFAM" id="SSF51182">
    <property type="entry name" value="RmlC-like cupins"/>
    <property type="match status" value="1"/>
</dbReference>
<keyword evidence="3" id="KW-1133">Transmembrane helix</keyword>
<keyword evidence="3" id="KW-0472">Membrane</keyword>
<evidence type="ECO:0000313" key="6">
    <source>
        <dbReference type="EMBL" id="GAA1804297.1"/>
    </source>
</evidence>
<evidence type="ECO:0000256" key="3">
    <source>
        <dbReference type="SAM" id="Phobius"/>
    </source>
</evidence>